<dbReference type="InterPro" id="IPR028082">
    <property type="entry name" value="Peripla_BP_I"/>
</dbReference>
<dbReference type="AlphaFoldDB" id="A0A913YWS0"/>
<comment type="subcellular location">
    <subcellularLocation>
        <location evidence="1">Cell membrane</location>
        <topology evidence="1">Multi-pass membrane protein</topology>
    </subcellularLocation>
</comment>
<dbReference type="PROSITE" id="PS50259">
    <property type="entry name" value="G_PROTEIN_RECEP_F3_4"/>
    <property type="match status" value="1"/>
</dbReference>
<dbReference type="InterPro" id="IPR000337">
    <property type="entry name" value="GPCR_3"/>
</dbReference>
<evidence type="ECO:0000313" key="14">
    <source>
        <dbReference type="Proteomes" id="UP000887568"/>
    </source>
</evidence>
<evidence type="ECO:0000256" key="2">
    <source>
        <dbReference type="ARBA" id="ARBA00022475"/>
    </source>
</evidence>
<keyword evidence="4" id="KW-0732">Signal</keyword>
<dbReference type="Pfam" id="PF00003">
    <property type="entry name" value="7tm_3"/>
    <property type="match status" value="1"/>
</dbReference>
<name>A0A913YWS0_PATMI</name>
<dbReference type="CDD" id="cd13953">
    <property type="entry name" value="7tm_classC_mGluR-like"/>
    <property type="match status" value="1"/>
</dbReference>
<feature type="transmembrane region" description="Helical" evidence="11">
    <location>
        <begin position="560"/>
        <end position="584"/>
    </location>
</feature>
<evidence type="ECO:0000256" key="1">
    <source>
        <dbReference type="ARBA" id="ARBA00004651"/>
    </source>
</evidence>
<dbReference type="EnsemblMetazoa" id="XM_038188311.1">
    <property type="protein sequence ID" value="XP_038044239.1"/>
    <property type="gene ID" value="LOC119718884"/>
</dbReference>
<dbReference type="GeneID" id="119718884"/>
<reference evidence="13" key="1">
    <citation type="submission" date="2022-11" db="UniProtKB">
        <authorList>
            <consortium name="EnsemblMetazoa"/>
        </authorList>
    </citation>
    <scope>IDENTIFICATION</scope>
</reference>
<feature type="transmembrane region" description="Helical" evidence="11">
    <location>
        <begin position="596"/>
        <end position="616"/>
    </location>
</feature>
<dbReference type="OrthoDB" id="5984008at2759"/>
<evidence type="ECO:0000256" key="4">
    <source>
        <dbReference type="ARBA" id="ARBA00022729"/>
    </source>
</evidence>
<protein>
    <recommendedName>
        <fullName evidence="12">G-protein coupled receptors family 3 profile domain-containing protein</fullName>
    </recommendedName>
</protein>
<keyword evidence="2" id="KW-1003">Cell membrane</keyword>
<keyword evidence="8" id="KW-0675">Receptor</keyword>
<evidence type="ECO:0000256" key="10">
    <source>
        <dbReference type="ARBA" id="ARBA00023224"/>
    </source>
</evidence>
<evidence type="ECO:0000256" key="7">
    <source>
        <dbReference type="ARBA" id="ARBA00023136"/>
    </source>
</evidence>
<evidence type="ECO:0000256" key="11">
    <source>
        <dbReference type="SAM" id="Phobius"/>
    </source>
</evidence>
<dbReference type="SUPFAM" id="SSF53822">
    <property type="entry name" value="Periplasmic binding protein-like I"/>
    <property type="match status" value="1"/>
</dbReference>
<evidence type="ECO:0000256" key="5">
    <source>
        <dbReference type="ARBA" id="ARBA00022989"/>
    </source>
</evidence>
<keyword evidence="7 11" id="KW-0472">Membrane</keyword>
<proteinExistence type="predicted"/>
<keyword evidence="5 11" id="KW-1133">Transmembrane helix</keyword>
<dbReference type="InterPro" id="IPR017978">
    <property type="entry name" value="GPCR_3_C"/>
</dbReference>
<feature type="domain" description="G-protein coupled receptors family 3 profile" evidence="12">
    <location>
        <begin position="559"/>
        <end position="829"/>
    </location>
</feature>
<evidence type="ECO:0000256" key="8">
    <source>
        <dbReference type="ARBA" id="ARBA00023170"/>
    </source>
</evidence>
<dbReference type="GO" id="GO:0005886">
    <property type="term" value="C:plasma membrane"/>
    <property type="evidence" value="ECO:0007669"/>
    <property type="project" value="UniProtKB-SubCell"/>
</dbReference>
<dbReference type="FunFam" id="2.10.50.30:FF:000004">
    <property type="entry name" value="Taste receptor type 1 member 3-like protein"/>
    <property type="match status" value="1"/>
</dbReference>
<feature type="transmembrane region" description="Helical" evidence="11">
    <location>
        <begin position="672"/>
        <end position="698"/>
    </location>
</feature>
<keyword evidence="10" id="KW-0807">Transducer</keyword>
<keyword evidence="14" id="KW-1185">Reference proteome</keyword>
<dbReference type="PRINTS" id="PR00248">
    <property type="entry name" value="GPCRMGR"/>
</dbReference>
<dbReference type="Proteomes" id="UP000887568">
    <property type="component" value="Unplaced"/>
</dbReference>
<evidence type="ECO:0000256" key="9">
    <source>
        <dbReference type="ARBA" id="ARBA00023180"/>
    </source>
</evidence>
<evidence type="ECO:0000259" key="12">
    <source>
        <dbReference type="PROSITE" id="PS50259"/>
    </source>
</evidence>
<keyword evidence="9" id="KW-0325">Glycoprotein</keyword>
<dbReference type="InterPro" id="IPR001828">
    <property type="entry name" value="ANF_lig-bd_rcpt"/>
</dbReference>
<sequence>MIFDWRLGVFTLVFTTGLVLGAIPPDVRLSFARPGDFFIAGLFPFHYSGHAPCDSALSAWAVELSQTMVFAVESINRRPDLLPNVTLGFEIRDDCYSESMTLYTILSLLGSNGRLMDLDVPGDFRPGIRYENSTFLGAIGPVSSSNSILAGMTGSLFQMPVISYLATSDELSDKNRFPYFLRSTPPDMLNALAVIDILLRFGWDYVALIYSLDSYGIRGAQEVQKLAEKAGICLAFSSPISHAPSDAEIEEVVQKLKTYRSATVVVVFAASGAPYTILDEFHNQVPGSNLTFIGSAAFESVYRLKKISLSENTLGGIFVPLHYRDIDGFEQYFLSIGDDESDQPVSRWFQEFQMEWLAGRNCSRLSACPPATNNDEIFVMNAVNIFAHALHEVLTSVCHGNLTCTSEIVSAGERFLPYLLHVEFLGADGPFRFENNGEPAGRYTLKNVQMTTGGVIHTVQVGVWDSLKSEGRLSVDDDAVIWAGHTKVPPRSTCRELCQPGYIEVPLEQKCCWGCRQCPINAITENGDCVTCERTHWPNQDRTQCDPITPKAISWGSPPAVAVLVLSGTGVALSSLVAAGMYYYRSHPLIKATSRELSAIQIGGLFLAFATTVVTLARPSEVACHCMVTMISLCYTVMFSATLLKVNRIFRIFKASKKSTKRPSWTSPRTQVTIASILIFIQFDLPNQVLISIISIALNSTKPELLFQVPAQNHIELYCLFGYEAIASLLYNLVLVLVCCFYALRARKVPSNYNESKFIAANVYSTLVFSVAALPVYATATTTSQRVVTLCVVVLLNAYGTIFMAFLPKLYAVRFVGDIEVTREGTGASTRGTSLSTSRSIRVHPSELSIDTTGTASKLPSVAGSSNVK</sequence>
<dbReference type="InterPro" id="IPR038550">
    <property type="entry name" value="GPCR_3_9-Cys_sf"/>
</dbReference>
<feature type="transmembrane region" description="Helical" evidence="11">
    <location>
        <begin position="725"/>
        <end position="746"/>
    </location>
</feature>
<keyword evidence="6" id="KW-0297">G-protein coupled receptor</keyword>
<dbReference type="GO" id="GO:0004930">
    <property type="term" value="F:G protein-coupled receptor activity"/>
    <property type="evidence" value="ECO:0007669"/>
    <property type="project" value="UniProtKB-KW"/>
</dbReference>
<organism evidence="13 14">
    <name type="scientific">Patiria miniata</name>
    <name type="common">Bat star</name>
    <name type="synonym">Asterina miniata</name>
    <dbReference type="NCBI Taxonomy" id="46514"/>
    <lineage>
        <taxon>Eukaryota</taxon>
        <taxon>Metazoa</taxon>
        <taxon>Echinodermata</taxon>
        <taxon>Eleutherozoa</taxon>
        <taxon>Asterozoa</taxon>
        <taxon>Asteroidea</taxon>
        <taxon>Valvatacea</taxon>
        <taxon>Valvatida</taxon>
        <taxon>Asterinidae</taxon>
        <taxon>Patiria</taxon>
    </lineage>
</organism>
<dbReference type="Gene3D" id="3.40.50.2300">
    <property type="match status" value="2"/>
</dbReference>
<dbReference type="Gene3D" id="2.10.50.30">
    <property type="entry name" value="GPCR, family 3, nine cysteines domain"/>
    <property type="match status" value="1"/>
</dbReference>
<evidence type="ECO:0000256" key="3">
    <source>
        <dbReference type="ARBA" id="ARBA00022692"/>
    </source>
</evidence>
<feature type="transmembrane region" description="Helical" evidence="11">
    <location>
        <begin position="622"/>
        <end position="644"/>
    </location>
</feature>
<evidence type="ECO:0000256" key="6">
    <source>
        <dbReference type="ARBA" id="ARBA00023040"/>
    </source>
</evidence>
<dbReference type="OMA" id="CERTHWP"/>
<dbReference type="InterPro" id="IPR050726">
    <property type="entry name" value="mGluR"/>
</dbReference>
<feature type="transmembrane region" description="Helical" evidence="11">
    <location>
        <begin position="758"/>
        <end position="780"/>
    </location>
</feature>
<dbReference type="RefSeq" id="XP_038044239.1">
    <property type="nucleotide sequence ID" value="XM_038188311.1"/>
</dbReference>
<evidence type="ECO:0000313" key="13">
    <source>
        <dbReference type="EnsemblMetazoa" id="XP_038044239.1"/>
    </source>
</evidence>
<feature type="transmembrane region" description="Helical" evidence="11">
    <location>
        <begin position="786"/>
        <end position="807"/>
    </location>
</feature>
<accession>A0A913YWS0</accession>
<dbReference type="PRINTS" id="PR01176">
    <property type="entry name" value="GABABRECEPTR"/>
</dbReference>
<dbReference type="PANTHER" id="PTHR24060">
    <property type="entry name" value="METABOTROPIC GLUTAMATE RECEPTOR"/>
    <property type="match status" value="1"/>
</dbReference>
<keyword evidence="3 11" id="KW-0812">Transmembrane</keyword>
<dbReference type="Pfam" id="PF01094">
    <property type="entry name" value="ANF_receptor"/>
    <property type="match status" value="1"/>
</dbReference>